<proteinExistence type="predicted"/>
<evidence type="ECO:0000313" key="4">
    <source>
        <dbReference type="EMBL" id="KOS10504.1"/>
    </source>
</evidence>
<sequence>MTATPPGWYDDGHGALRWWDGTQWTTHVAAPDAEGAPDGATPPAPDDATPAAADATDASLQTVGFDPQPVDGAAPPEGYNGEGGGFSAATQPKSKLWILWLVLGVVMLGVVIAAAVLIPLLLVNAATSSGSGGSGGGGAPAGDDEQAAVEVVMDYDDAWQNADCDLFLASTTESFRTAGGLVDCETFEATASEFSASVEDYRIEVTSIEGDAEQILVTTTETFESFFDEEGNPLDEAVTYDNVFLYTLVPADGGWAIDFLE</sequence>
<dbReference type="KEGG" id="mcw:A8L33_00270"/>
<keyword evidence="2" id="KW-1133">Transmembrane helix</keyword>
<dbReference type="EMBL" id="LAVO01000010">
    <property type="protein sequence ID" value="KOS10504.1"/>
    <property type="molecule type" value="Genomic_DNA"/>
</dbReference>
<feature type="compositionally biased region" description="Low complexity" evidence="1">
    <location>
        <begin position="30"/>
        <end position="39"/>
    </location>
</feature>
<reference evidence="4" key="1">
    <citation type="submission" date="2015-04" db="EMBL/GenBank/DDBJ databases">
        <title>Complete genome sequence of Microbacterium chocolatum SIT 101, a bacterium enantioselectively hydrolyzing mesomeric diesters.</title>
        <authorList>
            <person name="Li X."/>
            <person name="Xu Y."/>
        </authorList>
    </citation>
    <scope>NUCLEOTIDE SEQUENCE [LARGE SCALE GENOMIC DNA]</scope>
    <source>
        <strain evidence="4">SIT 101</strain>
    </source>
</reference>
<accession>A0A0M8MMJ3</accession>
<keyword evidence="2" id="KW-0812">Transmembrane</keyword>
<feature type="domain" description="DUF2510" evidence="3">
    <location>
        <begin position="6"/>
        <end position="35"/>
    </location>
</feature>
<evidence type="ECO:0000256" key="2">
    <source>
        <dbReference type="SAM" id="Phobius"/>
    </source>
</evidence>
<comment type="caution">
    <text evidence="4">The sequence shown here is derived from an EMBL/GenBank/DDBJ whole genome shotgun (WGS) entry which is preliminary data.</text>
</comment>
<feature type="transmembrane region" description="Helical" evidence="2">
    <location>
        <begin position="97"/>
        <end position="122"/>
    </location>
</feature>
<dbReference type="Pfam" id="PF10708">
    <property type="entry name" value="DUF2510"/>
    <property type="match status" value="1"/>
</dbReference>
<evidence type="ECO:0000259" key="3">
    <source>
        <dbReference type="Pfam" id="PF10708"/>
    </source>
</evidence>
<evidence type="ECO:0000256" key="1">
    <source>
        <dbReference type="SAM" id="MobiDB-lite"/>
    </source>
</evidence>
<dbReference type="RefSeq" id="WP_053548120.1">
    <property type="nucleotide sequence ID" value="NZ_JAHWXH010000001.1"/>
</dbReference>
<dbReference type="AlphaFoldDB" id="A0A0M8MMJ3"/>
<evidence type="ECO:0000313" key="5">
    <source>
        <dbReference type="Proteomes" id="UP000037737"/>
    </source>
</evidence>
<protein>
    <recommendedName>
        <fullName evidence="3">DUF2510 domain-containing protein</fullName>
    </recommendedName>
</protein>
<gene>
    <name evidence="4" type="ORF">XI38_09735</name>
</gene>
<feature type="region of interest" description="Disordered" evidence="1">
    <location>
        <begin position="30"/>
        <end position="86"/>
    </location>
</feature>
<name>A0A0M8MMJ3_9MICO</name>
<dbReference type="InterPro" id="IPR018929">
    <property type="entry name" value="DUF2510"/>
</dbReference>
<dbReference type="SUPFAM" id="SSF54427">
    <property type="entry name" value="NTF2-like"/>
    <property type="match status" value="1"/>
</dbReference>
<dbReference type="InterPro" id="IPR032710">
    <property type="entry name" value="NTF2-like_dom_sf"/>
</dbReference>
<feature type="compositionally biased region" description="Low complexity" evidence="1">
    <location>
        <begin position="46"/>
        <end position="58"/>
    </location>
</feature>
<keyword evidence="2" id="KW-0472">Membrane</keyword>
<organism evidence="4 5">
    <name type="scientific">Microbacterium aurantiacum</name>
    <dbReference type="NCBI Taxonomy" id="162393"/>
    <lineage>
        <taxon>Bacteria</taxon>
        <taxon>Bacillati</taxon>
        <taxon>Actinomycetota</taxon>
        <taxon>Actinomycetes</taxon>
        <taxon>Micrococcales</taxon>
        <taxon>Microbacteriaceae</taxon>
        <taxon>Microbacterium</taxon>
    </lineage>
</organism>
<dbReference type="PATRIC" id="fig|84292.3.peg.1986"/>
<keyword evidence="5" id="KW-1185">Reference proteome</keyword>
<dbReference type="Proteomes" id="UP000037737">
    <property type="component" value="Unassembled WGS sequence"/>
</dbReference>